<dbReference type="Gene3D" id="1.20.120.450">
    <property type="entry name" value="dinb family like domain"/>
    <property type="match status" value="1"/>
</dbReference>
<organism evidence="2 3">
    <name type="scientific">Actinomadura miaoliensis</name>
    <dbReference type="NCBI Taxonomy" id="430685"/>
    <lineage>
        <taxon>Bacteria</taxon>
        <taxon>Bacillati</taxon>
        <taxon>Actinomycetota</taxon>
        <taxon>Actinomycetes</taxon>
        <taxon>Streptosporangiales</taxon>
        <taxon>Thermomonosporaceae</taxon>
        <taxon>Actinomadura</taxon>
    </lineage>
</organism>
<gene>
    <name evidence="2" type="ORF">GCM10022214_63010</name>
</gene>
<dbReference type="EMBL" id="BAAAZG010000047">
    <property type="protein sequence ID" value="GAA4092687.1"/>
    <property type="molecule type" value="Genomic_DNA"/>
</dbReference>
<reference evidence="3" key="1">
    <citation type="journal article" date="2019" name="Int. J. Syst. Evol. Microbiol.">
        <title>The Global Catalogue of Microorganisms (GCM) 10K type strain sequencing project: providing services to taxonomists for standard genome sequencing and annotation.</title>
        <authorList>
            <consortium name="The Broad Institute Genomics Platform"/>
            <consortium name="The Broad Institute Genome Sequencing Center for Infectious Disease"/>
            <person name="Wu L."/>
            <person name="Ma J."/>
        </authorList>
    </citation>
    <scope>NUCLEOTIDE SEQUENCE [LARGE SCALE GENOMIC DNA]</scope>
    <source>
        <strain evidence="3">JCM 16702</strain>
    </source>
</reference>
<protein>
    <submittedName>
        <fullName evidence="2">Maleylpyruvate isomerase family mycothiol-dependent enzyme</fullName>
    </submittedName>
</protein>
<feature type="domain" description="DinB-like" evidence="1">
    <location>
        <begin position="12"/>
        <end position="101"/>
    </location>
</feature>
<keyword evidence="3" id="KW-1185">Reference proteome</keyword>
<evidence type="ECO:0000259" key="1">
    <source>
        <dbReference type="Pfam" id="PF12867"/>
    </source>
</evidence>
<evidence type="ECO:0000313" key="3">
    <source>
        <dbReference type="Proteomes" id="UP001500683"/>
    </source>
</evidence>
<sequence length="231" mass="25265">MERPPNHVVYALVRRNVRALVDGRPDAAGAVVPACPEWRVRDLVAHLLDICEQAVELVTGRASGPVRTDTPRADGPTLTELLDRWEERGAELDALVARTGDPRSAMLTHDAFCHELDLRVAVGAPPPAGHPGYTSLLHVPVGGFLERVRELGLPALRVETPGDRWATGPDEAAGVLSAGRHDLYRSLTGRRTHDQIAALSWSGDPERWLPAFTRGPFRPPERPAEELAARY</sequence>
<name>A0ABP7WNX0_9ACTN</name>
<dbReference type="GO" id="GO:0016853">
    <property type="term" value="F:isomerase activity"/>
    <property type="evidence" value="ECO:0007669"/>
    <property type="project" value="UniProtKB-KW"/>
</dbReference>
<dbReference type="InterPro" id="IPR024775">
    <property type="entry name" value="DinB-like"/>
</dbReference>
<dbReference type="InterPro" id="IPR017517">
    <property type="entry name" value="Maleyloyr_isom"/>
</dbReference>
<dbReference type="Pfam" id="PF12867">
    <property type="entry name" value="DinB_2"/>
    <property type="match status" value="1"/>
</dbReference>
<proteinExistence type="predicted"/>
<dbReference type="Proteomes" id="UP001500683">
    <property type="component" value="Unassembled WGS sequence"/>
</dbReference>
<evidence type="ECO:0000313" key="2">
    <source>
        <dbReference type="EMBL" id="GAA4092687.1"/>
    </source>
</evidence>
<dbReference type="NCBIfam" id="TIGR03083">
    <property type="entry name" value="maleylpyruvate isomerase family mycothiol-dependent enzyme"/>
    <property type="match status" value="1"/>
</dbReference>
<comment type="caution">
    <text evidence="2">The sequence shown here is derived from an EMBL/GenBank/DDBJ whole genome shotgun (WGS) entry which is preliminary data.</text>
</comment>
<dbReference type="RefSeq" id="WP_344954857.1">
    <property type="nucleotide sequence ID" value="NZ_BAAAZG010000047.1"/>
</dbReference>
<dbReference type="SUPFAM" id="SSF109854">
    <property type="entry name" value="DinB/YfiT-like putative metalloenzymes"/>
    <property type="match status" value="1"/>
</dbReference>
<dbReference type="InterPro" id="IPR034660">
    <property type="entry name" value="DinB/YfiT-like"/>
</dbReference>
<keyword evidence="2" id="KW-0413">Isomerase</keyword>
<accession>A0ABP7WNX0</accession>